<dbReference type="EMBL" id="CAJPEX010024219">
    <property type="protein sequence ID" value="CAG0925974.1"/>
    <property type="molecule type" value="Genomic_DNA"/>
</dbReference>
<sequence length="143" mass="16338">MPKCVTISVDRTKFVMEVIKEALAFDSQERSSRKQWGFTVAHFMFGCQSVYPEEVLDSVAKKSPSMLQMRRTISPTEEPMDEDRMSPGIRKEPEESISSDEPRIKQEIDDASWGIDVTAEEVVELTRRTAKDKIQAVGVYIFD</sequence>
<accession>A0A7R9C2Z5</accession>
<gene>
    <name evidence="2" type="ORF">NMOB1V02_LOCUS13424</name>
</gene>
<feature type="non-terminal residue" evidence="2">
    <location>
        <position position="143"/>
    </location>
</feature>
<evidence type="ECO:0000313" key="2">
    <source>
        <dbReference type="EMBL" id="CAD7285822.1"/>
    </source>
</evidence>
<name>A0A7R9C2Z5_9CRUS</name>
<feature type="compositionally biased region" description="Basic and acidic residues" evidence="1">
    <location>
        <begin position="82"/>
        <end position="108"/>
    </location>
</feature>
<reference evidence="2" key="1">
    <citation type="submission" date="2020-11" db="EMBL/GenBank/DDBJ databases">
        <authorList>
            <person name="Tran Van P."/>
        </authorList>
    </citation>
    <scope>NUCLEOTIDE SEQUENCE</scope>
</reference>
<evidence type="ECO:0000256" key="1">
    <source>
        <dbReference type="SAM" id="MobiDB-lite"/>
    </source>
</evidence>
<organism evidence="2">
    <name type="scientific">Notodromas monacha</name>
    <dbReference type="NCBI Taxonomy" id="399045"/>
    <lineage>
        <taxon>Eukaryota</taxon>
        <taxon>Metazoa</taxon>
        <taxon>Ecdysozoa</taxon>
        <taxon>Arthropoda</taxon>
        <taxon>Crustacea</taxon>
        <taxon>Oligostraca</taxon>
        <taxon>Ostracoda</taxon>
        <taxon>Podocopa</taxon>
        <taxon>Podocopida</taxon>
        <taxon>Cypridocopina</taxon>
        <taxon>Cypridoidea</taxon>
        <taxon>Cyprididae</taxon>
        <taxon>Notodromas</taxon>
    </lineage>
</organism>
<evidence type="ECO:0000313" key="3">
    <source>
        <dbReference type="Proteomes" id="UP000678499"/>
    </source>
</evidence>
<feature type="region of interest" description="Disordered" evidence="1">
    <location>
        <begin position="66"/>
        <end position="109"/>
    </location>
</feature>
<dbReference type="AlphaFoldDB" id="A0A7R9C2Z5"/>
<dbReference type="Proteomes" id="UP000678499">
    <property type="component" value="Unassembled WGS sequence"/>
</dbReference>
<proteinExistence type="predicted"/>
<keyword evidence="3" id="KW-1185">Reference proteome</keyword>
<protein>
    <submittedName>
        <fullName evidence="2">Uncharacterized protein</fullName>
    </submittedName>
</protein>
<dbReference type="EMBL" id="OA906256">
    <property type="protein sequence ID" value="CAD7285822.1"/>
    <property type="molecule type" value="Genomic_DNA"/>
</dbReference>